<evidence type="ECO:0000313" key="3">
    <source>
        <dbReference type="EMBL" id="SBW06454.1"/>
    </source>
</evidence>
<dbReference type="InterPro" id="IPR004691">
    <property type="entry name" value="Mal/Na_symporter_MadM"/>
</dbReference>
<name>A0A212K417_9PROT</name>
<feature type="transmembrane region" description="Helical" evidence="1">
    <location>
        <begin position="168"/>
        <end position="190"/>
    </location>
</feature>
<feature type="transmembrane region" description="Helical" evidence="1">
    <location>
        <begin position="139"/>
        <end position="161"/>
    </location>
</feature>
<dbReference type="NCBIfam" id="TIGR00808">
    <property type="entry name" value="malonate_madM"/>
    <property type="match status" value="1"/>
</dbReference>
<keyword evidence="1" id="KW-0472">Membrane</keyword>
<keyword evidence="1" id="KW-1133">Transmembrane helix</keyword>
<feature type="transmembrane region" description="Helical" evidence="1">
    <location>
        <begin position="43"/>
        <end position="61"/>
    </location>
</feature>
<feature type="transmembrane region" description="Helical" evidence="1">
    <location>
        <begin position="73"/>
        <end position="97"/>
    </location>
</feature>
<evidence type="ECO:0000259" key="2">
    <source>
        <dbReference type="Pfam" id="PF03818"/>
    </source>
</evidence>
<feature type="transmembrane region" description="Helical" evidence="1">
    <location>
        <begin position="235"/>
        <end position="256"/>
    </location>
</feature>
<dbReference type="InterPro" id="IPR018402">
    <property type="entry name" value="Mal/Na_symporter_MadM_N"/>
</dbReference>
<keyword evidence="1" id="KW-0812">Transmembrane</keyword>
<feature type="transmembrane region" description="Helical" evidence="1">
    <location>
        <begin position="12"/>
        <end position="31"/>
    </location>
</feature>
<feature type="transmembrane region" description="Helical" evidence="1">
    <location>
        <begin position="109"/>
        <end position="133"/>
    </location>
</feature>
<protein>
    <submittedName>
        <fullName evidence="3">Malonate transporter</fullName>
    </submittedName>
</protein>
<proteinExistence type="predicted"/>
<evidence type="ECO:0000256" key="1">
    <source>
        <dbReference type="SAM" id="Phobius"/>
    </source>
</evidence>
<sequence>MDFLSDIVLKVVSKNGLIAAFVIVGAITWFSYWTSKNLTKGRVHGSAIAIVIGLILAYVGGEITHGKKGIADVALFSGIGLMGGAMLRDFCIIATAFGIDLRELKKAGLAGVLALVVSMALNFAIGAVVAYAFGYTDAVSMTTIGAGVATFIVGPVTGAALGATSDVIALSIAAGVVKSIAVMLVTPILAKPFGLTTPAAATVYGGLMGTTSGTAAGLAATDPKLVPYGALTSTFYTGFGCLVGPSVCYFVINAIVG</sequence>
<reference evidence="3" key="1">
    <citation type="submission" date="2016-04" db="EMBL/GenBank/DDBJ databases">
        <authorList>
            <person name="Evans L.H."/>
            <person name="Alamgir A."/>
            <person name="Owens N."/>
            <person name="Weber N.D."/>
            <person name="Virtaneva K."/>
            <person name="Barbian K."/>
            <person name="Babar A."/>
            <person name="Rosenke K."/>
        </authorList>
    </citation>
    <scope>NUCLEOTIDE SEQUENCE</scope>
    <source>
        <strain evidence="3">86</strain>
    </source>
</reference>
<gene>
    <name evidence="3" type="primary">mdcM</name>
    <name evidence="3" type="ORF">KL86APRO_12108</name>
</gene>
<organism evidence="3">
    <name type="scientific">uncultured Alphaproteobacteria bacterium</name>
    <dbReference type="NCBI Taxonomy" id="91750"/>
    <lineage>
        <taxon>Bacteria</taxon>
        <taxon>Pseudomonadati</taxon>
        <taxon>Pseudomonadota</taxon>
        <taxon>Alphaproteobacteria</taxon>
        <taxon>environmental samples</taxon>
    </lineage>
</organism>
<dbReference type="EMBL" id="FLUO01000001">
    <property type="protein sequence ID" value="SBW06454.1"/>
    <property type="molecule type" value="Genomic_DNA"/>
</dbReference>
<feature type="domain" description="Malonate/sodium symporter MadM subunit N-terminal" evidence="2">
    <location>
        <begin position="9"/>
        <end position="255"/>
    </location>
</feature>
<dbReference type="GO" id="GO:0044668">
    <property type="term" value="F:sodium:malonate symporter activity"/>
    <property type="evidence" value="ECO:0007669"/>
    <property type="project" value="InterPro"/>
</dbReference>
<dbReference type="AlphaFoldDB" id="A0A212K417"/>
<dbReference type="Pfam" id="PF03818">
    <property type="entry name" value="MadM"/>
    <property type="match status" value="1"/>
</dbReference>
<accession>A0A212K417</accession>